<proteinExistence type="inferred from homology"/>
<sequence length="159" mass="16033">MAPRPDGRIVVGVDGSPHSHAAVRWAARLAALTGGPLEAVTVWEFPSLHGAHGLVLPALDGFGPERRAAAILDETLAAALSPGPAGPAAPTDPTDPGRPAVHRRLKAGPVGPALVSAAADAAVLVLGRRGRCAPPGARLGTTSQYCVHHAGCTVVLVKE</sequence>
<dbReference type="PANTHER" id="PTHR46553">
    <property type="entry name" value="ADENINE NUCLEOTIDE ALPHA HYDROLASES-LIKE SUPERFAMILY PROTEIN"/>
    <property type="match status" value="1"/>
</dbReference>
<dbReference type="RefSeq" id="WP_313765235.1">
    <property type="nucleotide sequence ID" value="NZ_BAAAVH010000018.1"/>
</dbReference>
<reference evidence="4" key="1">
    <citation type="journal article" date="2019" name="Int. J. Syst. Evol. Microbiol.">
        <title>The Global Catalogue of Microorganisms (GCM) 10K type strain sequencing project: providing services to taxonomists for standard genome sequencing and annotation.</title>
        <authorList>
            <consortium name="The Broad Institute Genomics Platform"/>
            <consortium name="The Broad Institute Genome Sequencing Center for Infectious Disease"/>
            <person name="Wu L."/>
            <person name="Ma J."/>
        </authorList>
    </citation>
    <scope>NUCLEOTIDE SEQUENCE [LARGE SCALE GENOMIC DNA]</scope>
    <source>
        <strain evidence="4">CGMCC 4.1469</strain>
    </source>
</reference>
<dbReference type="Gene3D" id="3.40.50.620">
    <property type="entry name" value="HUPs"/>
    <property type="match status" value="1"/>
</dbReference>
<dbReference type="InterPro" id="IPR014729">
    <property type="entry name" value="Rossmann-like_a/b/a_fold"/>
</dbReference>
<gene>
    <name evidence="3" type="ORF">ACFP0N_27365</name>
</gene>
<dbReference type="EMBL" id="JBHSOD010000043">
    <property type="protein sequence ID" value="MFC5888692.1"/>
    <property type="molecule type" value="Genomic_DNA"/>
</dbReference>
<name>A0ABW1F2S6_9ACTN</name>
<dbReference type="PANTHER" id="PTHR46553:SF3">
    <property type="entry name" value="ADENINE NUCLEOTIDE ALPHA HYDROLASES-LIKE SUPERFAMILY PROTEIN"/>
    <property type="match status" value="1"/>
</dbReference>
<dbReference type="SUPFAM" id="SSF52402">
    <property type="entry name" value="Adenine nucleotide alpha hydrolases-like"/>
    <property type="match status" value="1"/>
</dbReference>
<evidence type="ECO:0000256" key="1">
    <source>
        <dbReference type="ARBA" id="ARBA00008791"/>
    </source>
</evidence>
<evidence type="ECO:0000313" key="3">
    <source>
        <dbReference type="EMBL" id="MFC5888692.1"/>
    </source>
</evidence>
<dbReference type="Pfam" id="PF00582">
    <property type="entry name" value="Usp"/>
    <property type="match status" value="1"/>
</dbReference>
<dbReference type="Proteomes" id="UP001596067">
    <property type="component" value="Unassembled WGS sequence"/>
</dbReference>
<organism evidence="3 4">
    <name type="scientific">Kitasatospora aburaviensis</name>
    <dbReference type="NCBI Taxonomy" id="67265"/>
    <lineage>
        <taxon>Bacteria</taxon>
        <taxon>Bacillati</taxon>
        <taxon>Actinomycetota</taxon>
        <taxon>Actinomycetes</taxon>
        <taxon>Kitasatosporales</taxon>
        <taxon>Streptomycetaceae</taxon>
        <taxon>Kitasatospora</taxon>
    </lineage>
</organism>
<evidence type="ECO:0000259" key="2">
    <source>
        <dbReference type="Pfam" id="PF00582"/>
    </source>
</evidence>
<comment type="similarity">
    <text evidence="1">Belongs to the universal stress protein A family.</text>
</comment>
<dbReference type="PRINTS" id="PR01438">
    <property type="entry name" value="UNVRSLSTRESS"/>
</dbReference>
<feature type="domain" description="UspA" evidence="2">
    <location>
        <begin position="8"/>
        <end position="158"/>
    </location>
</feature>
<dbReference type="InterPro" id="IPR006016">
    <property type="entry name" value="UspA"/>
</dbReference>
<accession>A0ABW1F2S6</accession>
<comment type="caution">
    <text evidence="3">The sequence shown here is derived from an EMBL/GenBank/DDBJ whole genome shotgun (WGS) entry which is preliminary data.</text>
</comment>
<evidence type="ECO:0000313" key="4">
    <source>
        <dbReference type="Proteomes" id="UP001596067"/>
    </source>
</evidence>
<protein>
    <submittedName>
        <fullName evidence="3">Universal stress protein</fullName>
    </submittedName>
</protein>
<dbReference type="InterPro" id="IPR006015">
    <property type="entry name" value="Universal_stress_UspA"/>
</dbReference>
<keyword evidence="4" id="KW-1185">Reference proteome</keyword>